<reference evidence="5" key="1">
    <citation type="submission" date="2023-04" db="EMBL/GenBank/DDBJ databases">
        <title>Genomic diversity of scab-causing Streptomyces spp. in the province of Quebec, Canada.</title>
        <authorList>
            <person name="Biessy A."/>
            <person name="Cadieux M."/>
            <person name="Ciotola M."/>
            <person name="Filion M."/>
        </authorList>
    </citation>
    <scope>NUCLEOTIDE SEQUENCE</scope>
    <source>
        <strain evidence="5">B21-115</strain>
    </source>
</reference>
<evidence type="ECO:0000256" key="2">
    <source>
        <dbReference type="ARBA" id="ARBA00022797"/>
    </source>
</evidence>
<evidence type="ECO:0000313" key="6">
    <source>
        <dbReference type="Proteomes" id="UP001310290"/>
    </source>
</evidence>
<keyword evidence="3 5" id="KW-0378">Hydrolase</keyword>
<dbReference type="Pfam" id="PF06441">
    <property type="entry name" value="EHN"/>
    <property type="match status" value="1"/>
</dbReference>
<dbReference type="PANTHER" id="PTHR21661:SF35">
    <property type="entry name" value="EPOXIDE HYDROLASE"/>
    <property type="match status" value="1"/>
</dbReference>
<evidence type="ECO:0000313" key="5">
    <source>
        <dbReference type="EMBL" id="MEH0638281.1"/>
    </source>
</evidence>
<dbReference type="Proteomes" id="UP001310290">
    <property type="component" value="Unassembled WGS sequence"/>
</dbReference>
<comment type="similarity">
    <text evidence="1">Belongs to the peptidase S33 family.</text>
</comment>
<evidence type="ECO:0000256" key="1">
    <source>
        <dbReference type="ARBA" id="ARBA00010088"/>
    </source>
</evidence>
<dbReference type="EMBL" id="JARULZ010000002">
    <property type="protein sequence ID" value="MEH0638281.1"/>
    <property type="molecule type" value="Genomic_DNA"/>
</dbReference>
<evidence type="ECO:0000259" key="4">
    <source>
        <dbReference type="Pfam" id="PF06441"/>
    </source>
</evidence>
<feature type="domain" description="Epoxide hydrolase N-terminal" evidence="4">
    <location>
        <begin position="18"/>
        <end position="123"/>
    </location>
</feature>
<keyword evidence="6" id="KW-1185">Reference proteome</keyword>
<dbReference type="SUPFAM" id="SSF53474">
    <property type="entry name" value="alpha/beta-Hydrolases"/>
    <property type="match status" value="1"/>
</dbReference>
<gene>
    <name evidence="5" type="ORF">QBA35_34125</name>
</gene>
<evidence type="ECO:0000256" key="3">
    <source>
        <dbReference type="ARBA" id="ARBA00022801"/>
    </source>
</evidence>
<dbReference type="GO" id="GO:0016787">
    <property type="term" value="F:hydrolase activity"/>
    <property type="evidence" value="ECO:0007669"/>
    <property type="project" value="UniProtKB-KW"/>
</dbReference>
<protein>
    <submittedName>
        <fullName evidence="5">Epoxide hydrolase</fullName>
    </submittedName>
</protein>
<comment type="caution">
    <text evidence="5">The sequence shown here is derived from an EMBL/GenBank/DDBJ whole genome shotgun (WGS) entry which is preliminary data.</text>
</comment>
<sequence>MKHSVFLMETSSSTDARIHPYRIDVPQEQLDDLRDRLARTRWGGEIPGTGWSRGVPTDYLKGLAAYWADGFDWREAEAELNEFPQFTTEIDGQNIHFLHVRSQNPAAVPLLLLHDWPCSFVQFVEVVRPLAEDFHVVVTSTPGTGFSGPLGEAGWNTGRIAGAFVELMGRLGYVSYGVQGTGGGAWIAGEIGRQAPDRVVGVHVNGLITFPSGDPAEFEGLTPAEQERLARLEEFQQDKMGFNAIQSTRPQTLSYGLHDSPVGQLAWIVEKFKEWTDAAAELPEDAVGRDRLLTNVSVYWFSATAGSSANLYYETSHDAAAWAPKERGTVPTGVAVALSTDVAIRRFAERDHNITHWSELERGGNFLSLEQPEAFVTDVRTFFGGLGD</sequence>
<keyword evidence="2" id="KW-0058">Aromatic hydrocarbons catabolism</keyword>
<name>A0ABU8AX50_9ACTN</name>
<dbReference type="InterPro" id="IPR010497">
    <property type="entry name" value="Epoxide_hydro_N"/>
</dbReference>
<dbReference type="PIRSF" id="PIRSF001112">
    <property type="entry name" value="Epoxide_hydrolase"/>
    <property type="match status" value="1"/>
</dbReference>
<dbReference type="InterPro" id="IPR029058">
    <property type="entry name" value="AB_hydrolase_fold"/>
</dbReference>
<organism evidence="5 6">
    <name type="scientific">Streptomyces bottropensis</name>
    <dbReference type="NCBI Taxonomy" id="42235"/>
    <lineage>
        <taxon>Bacteria</taxon>
        <taxon>Bacillati</taxon>
        <taxon>Actinomycetota</taxon>
        <taxon>Actinomycetes</taxon>
        <taxon>Kitasatosporales</taxon>
        <taxon>Streptomycetaceae</taxon>
        <taxon>Streptomyces</taxon>
    </lineage>
</organism>
<dbReference type="PANTHER" id="PTHR21661">
    <property type="entry name" value="EPOXIDE HYDROLASE 1-RELATED"/>
    <property type="match status" value="1"/>
</dbReference>
<dbReference type="RefSeq" id="WP_334660936.1">
    <property type="nucleotide sequence ID" value="NZ_JARULZ010000002.1"/>
</dbReference>
<proteinExistence type="inferred from homology"/>
<dbReference type="Gene3D" id="3.40.50.1820">
    <property type="entry name" value="alpha/beta hydrolase"/>
    <property type="match status" value="1"/>
</dbReference>
<accession>A0ABU8AX50</accession>
<dbReference type="InterPro" id="IPR016292">
    <property type="entry name" value="Epoxide_hydrolase"/>
</dbReference>